<dbReference type="GO" id="GO:0005829">
    <property type="term" value="C:cytosol"/>
    <property type="evidence" value="ECO:0007669"/>
    <property type="project" value="GOC"/>
</dbReference>
<accession>A0A0C2W9G3</accession>
<dbReference type="AlphaFoldDB" id="A0A0C2W9G3"/>
<dbReference type="GO" id="GO:0006896">
    <property type="term" value="P:Golgi to vacuole transport"/>
    <property type="evidence" value="ECO:0007669"/>
    <property type="project" value="TreeGrafter"/>
</dbReference>
<evidence type="ECO:0000256" key="3">
    <source>
        <dbReference type="ARBA" id="ARBA00022737"/>
    </source>
</evidence>
<name>A0A0C2W9G3_SERVB</name>
<dbReference type="GO" id="GO:0016020">
    <property type="term" value="C:membrane"/>
    <property type="evidence" value="ECO:0007669"/>
    <property type="project" value="UniProtKB-SubCell"/>
</dbReference>
<keyword evidence="3" id="KW-0677">Repeat</keyword>
<dbReference type="Gene3D" id="2.10.70.80">
    <property type="match status" value="1"/>
</dbReference>
<dbReference type="Proteomes" id="UP000054097">
    <property type="component" value="Unassembled WGS sequence"/>
</dbReference>
<evidence type="ECO:0000259" key="8">
    <source>
        <dbReference type="Pfam" id="PF15901"/>
    </source>
</evidence>
<keyword evidence="5 7" id="KW-0472">Membrane</keyword>
<evidence type="ECO:0000256" key="1">
    <source>
        <dbReference type="ARBA" id="ARBA00004370"/>
    </source>
</evidence>
<evidence type="ECO:0000256" key="4">
    <source>
        <dbReference type="ARBA" id="ARBA00022989"/>
    </source>
</evidence>
<dbReference type="EMBL" id="KN824343">
    <property type="protein sequence ID" value="KIM23058.1"/>
    <property type="molecule type" value="Genomic_DNA"/>
</dbReference>
<dbReference type="HOGENOM" id="CLU_1122397_0_0_1"/>
<dbReference type="GO" id="GO:0006895">
    <property type="term" value="P:Golgi to endosome transport"/>
    <property type="evidence" value="ECO:0007669"/>
    <property type="project" value="TreeGrafter"/>
</dbReference>
<keyword evidence="6" id="KW-0325">Glycoprotein</keyword>
<feature type="transmembrane region" description="Helical" evidence="7">
    <location>
        <begin position="163"/>
        <end position="183"/>
    </location>
</feature>
<dbReference type="PANTHER" id="PTHR12106:SF27">
    <property type="entry name" value="SORTILIN-RELATED RECEPTOR"/>
    <property type="match status" value="1"/>
</dbReference>
<keyword evidence="10" id="KW-1185">Reference proteome</keyword>
<evidence type="ECO:0000256" key="2">
    <source>
        <dbReference type="ARBA" id="ARBA00022692"/>
    </source>
</evidence>
<sequence>MDWHSEQKDVVIYLNFAELTGKQCRFNASDRSQRDFEVWDPSTELGGKCLLGAKASHYRLKRDSHCYIGDLALPSPDVQSACKCTEADFECEYNHVRDSDGDCVLIPGAVPLLSKEVCTKDDVWYERTGYRQIAKSMCTGGTRLDQGASHYCRGHWLRVHTTLLWSIGVAILLAIMGGAFWYYRRRNSRKGPIHLPDGDEAPDVGRPSMLSSLSSSLVASFQRASNYIQSVSIPRPGFLSRRGNQGVSLGEDSSSL</sequence>
<feature type="domain" description="Sortilin C-terminal" evidence="8">
    <location>
        <begin position="6"/>
        <end position="152"/>
    </location>
</feature>
<dbReference type="GO" id="GO:0005794">
    <property type="term" value="C:Golgi apparatus"/>
    <property type="evidence" value="ECO:0007669"/>
    <property type="project" value="TreeGrafter"/>
</dbReference>
<gene>
    <name evidence="9" type="ORF">M408DRAFT_28178</name>
</gene>
<keyword evidence="4 7" id="KW-1133">Transmembrane helix</keyword>
<protein>
    <recommendedName>
        <fullName evidence="8">Sortilin C-terminal domain-containing protein</fullName>
    </recommendedName>
</protein>
<organism evidence="9 10">
    <name type="scientific">Serendipita vermifera MAFF 305830</name>
    <dbReference type="NCBI Taxonomy" id="933852"/>
    <lineage>
        <taxon>Eukaryota</taxon>
        <taxon>Fungi</taxon>
        <taxon>Dikarya</taxon>
        <taxon>Basidiomycota</taxon>
        <taxon>Agaricomycotina</taxon>
        <taxon>Agaricomycetes</taxon>
        <taxon>Sebacinales</taxon>
        <taxon>Serendipitaceae</taxon>
        <taxon>Serendipita</taxon>
    </lineage>
</organism>
<evidence type="ECO:0000313" key="10">
    <source>
        <dbReference type="Proteomes" id="UP000054097"/>
    </source>
</evidence>
<keyword evidence="2 7" id="KW-0812">Transmembrane</keyword>
<dbReference type="InterPro" id="IPR031777">
    <property type="entry name" value="Sortilin_C"/>
</dbReference>
<comment type="subcellular location">
    <subcellularLocation>
        <location evidence="1">Membrane</location>
    </subcellularLocation>
</comment>
<dbReference type="FunFam" id="3.30.60.270:FF:000005">
    <property type="entry name" value="Sortilin"/>
    <property type="match status" value="1"/>
</dbReference>
<reference evidence="9 10" key="1">
    <citation type="submission" date="2014-04" db="EMBL/GenBank/DDBJ databases">
        <authorList>
            <consortium name="DOE Joint Genome Institute"/>
            <person name="Kuo A."/>
            <person name="Zuccaro A."/>
            <person name="Kohler A."/>
            <person name="Nagy L.G."/>
            <person name="Floudas D."/>
            <person name="Copeland A."/>
            <person name="Barry K.W."/>
            <person name="Cichocki N."/>
            <person name="Veneault-Fourrey C."/>
            <person name="LaButti K."/>
            <person name="Lindquist E.A."/>
            <person name="Lipzen A."/>
            <person name="Lundell T."/>
            <person name="Morin E."/>
            <person name="Murat C."/>
            <person name="Sun H."/>
            <person name="Tunlid A."/>
            <person name="Henrissat B."/>
            <person name="Grigoriev I.V."/>
            <person name="Hibbett D.S."/>
            <person name="Martin F."/>
            <person name="Nordberg H.P."/>
            <person name="Cantor M.N."/>
            <person name="Hua S.X."/>
        </authorList>
    </citation>
    <scope>NUCLEOTIDE SEQUENCE [LARGE SCALE GENOMIC DNA]</scope>
    <source>
        <strain evidence="9 10">MAFF 305830</strain>
    </source>
</reference>
<reference evidence="10" key="2">
    <citation type="submission" date="2015-01" db="EMBL/GenBank/DDBJ databases">
        <title>Evolutionary Origins and Diversification of the Mycorrhizal Mutualists.</title>
        <authorList>
            <consortium name="DOE Joint Genome Institute"/>
            <consortium name="Mycorrhizal Genomics Consortium"/>
            <person name="Kohler A."/>
            <person name="Kuo A."/>
            <person name="Nagy L.G."/>
            <person name="Floudas D."/>
            <person name="Copeland A."/>
            <person name="Barry K.W."/>
            <person name="Cichocki N."/>
            <person name="Veneault-Fourrey C."/>
            <person name="LaButti K."/>
            <person name="Lindquist E.A."/>
            <person name="Lipzen A."/>
            <person name="Lundell T."/>
            <person name="Morin E."/>
            <person name="Murat C."/>
            <person name="Riley R."/>
            <person name="Ohm R."/>
            <person name="Sun H."/>
            <person name="Tunlid A."/>
            <person name="Henrissat B."/>
            <person name="Grigoriev I.V."/>
            <person name="Hibbett D.S."/>
            <person name="Martin F."/>
        </authorList>
    </citation>
    <scope>NUCLEOTIDE SEQUENCE [LARGE SCALE GENOMIC DNA]</scope>
    <source>
        <strain evidence="10">MAFF 305830</strain>
    </source>
</reference>
<dbReference type="InterPro" id="IPR050310">
    <property type="entry name" value="VPS10-sortilin"/>
</dbReference>
<proteinExistence type="predicted"/>
<evidence type="ECO:0000313" key="9">
    <source>
        <dbReference type="EMBL" id="KIM23058.1"/>
    </source>
</evidence>
<dbReference type="STRING" id="933852.A0A0C2W9G3"/>
<dbReference type="OrthoDB" id="2692792at2759"/>
<dbReference type="GO" id="GO:0006623">
    <property type="term" value="P:protein targeting to vacuole"/>
    <property type="evidence" value="ECO:0007669"/>
    <property type="project" value="TreeGrafter"/>
</dbReference>
<dbReference type="PANTHER" id="PTHR12106">
    <property type="entry name" value="SORTILIN RELATED"/>
    <property type="match status" value="1"/>
</dbReference>
<dbReference type="Pfam" id="PF15901">
    <property type="entry name" value="Sortilin_C"/>
    <property type="match status" value="1"/>
</dbReference>
<dbReference type="Gene3D" id="3.30.60.270">
    <property type="match status" value="1"/>
</dbReference>
<evidence type="ECO:0000256" key="7">
    <source>
        <dbReference type="SAM" id="Phobius"/>
    </source>
</evidence>
<evidence type="ECO:0000256" key="6">
    <source>
        <dbReference type="ARBA" id="ARBA00023180"/>
    </source>
</evidence>
<evidence type="ECO:0000256" key="5">
    <source>
        <dbReference type="ARBA" id="ARBA00023136"/>
    </source>
</evidence>